<reference evidence="3" key="1">
    <citation type="journal article" date="2013" name="Genome Biol.">
        <title>Draft genome of the mountain pine beetle, Dendroctonus ponderosae Hopkins, a major forest pest.</title>
        <authorList>
            <person name="Keeling C.I."/>
            <person name="Yuen M.M."/>
            <person name="Liao N.Y."/>
            <person name="Docking T.R."/>
            <person name="Chan S.K."/>
            <person name="Taylor G.A."/>
            <person name="Palmquist D.L."/>
            <person name="Jackman S.D."/>
            <person name="Nguyen A."/>
            <person name="Li M."/>
            <person name="Henderson H."/>
            <person name="Janes J.K."/>
            <person name="Zhao Y."/>
            <person name="Pandoh P."/>
            <person name="Moore R."/>
            <person name="Sperling F.A."/>
            <person name="Huber D.P."/>
            <person name="Birol I."/>
            <person name="Jones S.J."/>
            <person name="Bohlmann J."/>
        </authorList>
    </citation>
    <scope>NUCLEOTIDE SEQUENCE</scope>
</reference>
<dbReference type="AlphaFoldDB" id="N6UII4"/>
<dbReference type="HOGENOM" id="CLU_1476623_0_0_1"/>
<protein>
    <submittedName>
        <fullName evidence="3">Uncharacterized protein</fullName>
    </submittedName>
</protein>
<dbReference type="InterPro" id="IPR029485">
    <property type="entry name" value="CAT_C"/>
</dbReference>
<feature type="transmembrane region" description="Helical" evidence="2">
    <location>
        <begin position="6"/>
        <end position="21"/>
    </location>
</feature>
<keyword evidence="2" id="KW-0472">Membrane</keyword>
<feature type="non-terminal residue" evidence="3">
    <location>
        <position position="1"/>
    </location>
</feature>
<accession>N6UII4</accession>
<feature type="transmembrane region" description="Helical" evidence="2">
    <location>
        <begin position="28"/>
        <end position="47"/>
    </location>
</feature>
<gene>
    <name evidence="3" type="ORF">YQE_05095</name>
</gene>
<proteinExistence type="predicted"/>
<organism evidence="3">
    <name type="scientific">Dendroctonus ponderosae</name>
    <name type="common">Mountain pine beetle</name>
    <dbReference type="NCBI Taxonomy" id="77166"/>
    <lineage>
        <taxon>Eukaryota</taxon>
        <taxon>Metazoa</taxon>
        <taxon>Ecdysozoa</taxon>
        <taxon>Arthropoda</taxon>
        <taxon>Hexapoda</taxon>
        <taxon>Insecta</taxon>
        <taxon>Pterygota</taxon>
        <taxon>Neoptera</taxon>
        <taxon>Endopterygota</taxon>
        <taxon>Coleoptera</taxon>
        <taxon>Polyphaga</taxon>
        <taxon>Cucujiformia</taxon>
        <taxon>Curculionidae</taxon>
        <taxon>Scolytinae</taxon>
        <taxon>Dendroctonus</taxon>
    </lineage>
</organism>
<sequence>MTPGLPFVPAIAITVNIYLILKLSKLTLVRFTIWMSLGFIMYFYYGIKNSTLEEHPDAEGNIELTVTDHEKNSFGNPSPYRPDQNIFQDQSTYSWNPSMSWDHTPSWAMQQQPQQPNTWGQPQYQVEQQYNVQTNNTRSVINKPTSGRAQTSAAASGTTSSSSSAPGPTLFVNDPTAFPTWDD</sequence>
<keyword evidence="2" id="KW-0812">Transmembrane</keyword>
<name>N6UII4_DENPD</name>
<dbReference type="Pfam" id="PF13906">
    <property type="entry name" value="AA_permease_C"/>
    <property type="match status" value="1"/>
</dbReference>
<feature type="compositionally biased region" description="Low complexity" evidence="1">
    <location>
        <begin position="145"/>
        <end position="169"/>
    </location>
</feature>
<dbReference type="EMBL" id="KB740904">
    <property type="protein sequence ID" value="ENN78457.1"/>
    <property type="molecule type" value="Genomic_DNA"/>
</dbReference>
<evidence type="ECO:0000313" key="3">
    <source>
        <dbReference type="EMBL" id="ENN78457.1"/>
    </source>
</evidence>
<evidence type="ECO:0000256" key="2">
    <source>
        <dbReference type="SAM" id="Phobius"/>
    </source>
</evidence>
<feature type="region of interest" description="Disordered" evidence="1">
    <location>
        <begin position="139"/>
        <end position="183"/>
    </location>
</feature>
<evidence type="ECO:0000256" key="1">
    <source>
        <dbReference type="SAM" id="MobiDB-lite"/>
    </source>
</evidence>
<keyword evidence="2" id="KW-1133">Transmembrane helix</keyword>
<dbReference type="OrthoDB" id="3900342at2759"/>